<reference evidence="5" key="1">
    <citation type="journal article" date="2019" name="Int. J. Syst. Evol. Microbiol.">
        <title>The Global Catalogue of Microorganisms (GCM) 10K type strain sequencing project: providing services to taxonomists for standard genome sequencing and annotation.</title>
        <authorList>
            <consortium name="The Broad Institute Genomics Platform"/>
            <consortium name="The Broad Institute Genome Sequencing Center for Infectious Disease"/>
            <person name="Wu L."/>
            <person name="Ma J."/>
        </authorList>
    </citation>
    <scope>NUCLEOTIDE SEQUENCE [LARGE SCALE GENOMIC DNA]</scope>
    <source>
        <strain evidence="5">JCM 16601</strain>
    </source>
</reference>
<evidence type="ECO:0000256" key="2">
    <source>
        <dbReference type="ARBA" id="ARBA00022729"/>
    </source>
</evidence>
<evidence type="ECO:0000313" key="4">
    <source>
        <dbReference type="EMBL" id="GAA3970590.1"/>
    </source>
</evidence>
<evidence type="ECO:0000313" key="5">
    <source>
        <dbReference type="Proteomes" id="UP001500742"/>
    </source>
</evidence>
<keyword evidence="2" id="KW-0732">Signal</keyword>
<name>A0ABP7PT04_9SPHI</name>
<dbReference type="Pfam" id="PF03938">
    <property type="entry name" value="OmpH"/>
    <property type="match status" value="1"/>
</dbReference>
<dbReference type="PANTHER" id="PTHR35089:SF1">
    <property type="entry name" value="CHAPERONE PROTEIN SKP"/>
    <property type="match status" value="1"/>
</dbReference>
<dbReference type="Proteomes" id="UP001500742">
    <property type="component" value="Unassembled WGS sequence"/>
</dbReference>
<dbReference type="EMBL" id="BAAAZC010000014">
    <property type="protein sequence ID" value="GAA3970590.1"/>
    <property type="molecule type" value="Genomic_DNA"/>
</dbReference>
<gene>
    <name evidence="4" type="ORF">GCM10022210_19600</name>
</gene>
<keyword evidence="3" id="KW-0175">Coiled coil</keyword>
<evidence type="ECO:0008006" key="6">
    <source>
        <dbReference type="Google" id="ProtNLM"/>
    </source>
</evidence>
<dbReference type="InterPro" id="IPR024930">
    <property type="entry name" value="Skp_dom_sf"/>
</dbReference>
<dbReference type="InterPro" id="IPR005632">
    <property type="entry name" value="Chaperone_Skp"/>
</dbReference>
<organism evidence="4 5">
    <name type="scientific">Mucilaginibacter dorajii</name>
    <dbReference type="NCBI Taxonomy" id="692994"/>
    <lineage>
        <taxon>Bacteria</taxon>
        <taxon>Pseudomonadati</taxon>
        <taxon>Bacteroidota</taxon>
        <taxon>Sphingobacteriia</taxon>
        <taxon>Sphingobacteriales</taxon>
        <taxon>Sphingobacteriaceae</taxon>
        <taxon>Mucilaginibacter</taxon>
    </lineage>
</organism>
<evidence type="ECO:0000256" key="1">
    <source>
        <dbReference type="ARBA" id="ARBA00009091"/>
    </source>
</evidence>
<accession>A0ABP7PT04</accession>
<comment type="similarity">
    <text evidence="1">Belongs to the Skp family.</text>
</comment>
<sequence>MAKAQSKIGYVDFQALLGQMPEAKGIKAQIDAYQKQFVDQLTTMNTEFQTKGQEYQAQGPKMTDAARLAKETELQDLQKRIEDLQNSARQQVEAKSNELVKPLSDKAIAALSAIAKETGLAYVIDSSQGTQVIVSPDGTDLMNAAKARLGIK</sequence>
<dbReference type="SUPFAM" id="SSF111384">
    <property type="entry name" value="OmpH-like"/>
    <property type="match status" value="1"/>
</dbReference>
<evidence type="ECO:0000256" key="3">
    <source>
        <dbReference type="SAM" id="Coils"/>
    </source>
</evidence>
<proteinExistence type="inferred from homology"/>
<feature type="coiled-coil region" evidence="3">
    <location>
        <begin position="67"/>
        <end position="94"/>
    </location>
</feature>
<comment type="caution">
    <text evidence="4">The sequence shown here is derived from an EMBL/GenBank/DDBJ whole genome shotgun (WGS) entry which is preliminary data.</text>
</comment>
<dbReference type="SMART" id="SM00935">
    <property type="entry name" value="OmpH"/>
    <property type="match status" value="1"/>
</dbReference>
<dbReference type="Gene3D" id="3.30.910.20">
    <property type="entry name" value="Skp domain"/>
    <property type="match status" value="1"/>
</dbReference>
<keyword evidence="5" id="KW-1185">Reference proteome</keyword>
<dbReference type="PANTHER" id="PTHR35089">
    <property type="entry name" value="CHAPERONE PROTEIN SKP"/>
    <property type="match status" value="1"/>
</dbReference>
<protein>
    <recommendedName>
        <fullName evidence="6">OmpH family outer membrane protein</fullName>
    </recommendedName>
</protein>